<evidence type="ECO:0000313" key="4">
    <source>
        <dbReference type="EMBL" id="MBM3223788.1"/>
    </source>
</evidence>
<dbReference type="GO" id="GO:1990133">
    <property type="term" value="C:molybdopterin adenylyltransferase complex"/>
    <property type="evidence" value="ECO:0007669"/>
    <property type="project" value="TreeGrafter"/>
</dbReference>
<dbReference type="PANTHER" id="PTHR33359">
    <property type="entry name" value="MOLYBDOPTERIN SYNTHASE SULFUR CARRIER SUBUNIT"/>
    <property type="match status" value="1"/>
</dbReference>
<reference evidence="4" key="1">
    <citation type="submission" date="2019-03" db="EMBL/GenBank/DDBJ databases">
        <title>Lake Tanganyika Metagenome-Assembled Genomes (MAGs).</title>
        <authorList>
            <person name="Tran P."/>
        </authorList>
    </citation>
    <scope>NUCLEOTIDE SEQUENCE</scope>
    <source>
        <strain evidence="4">K_DeepCast_65m_m2_066</strain>
    </source>
</reference>
<evidence type="ECO:0000256" key="1">
    <source>
        <dbReference type="ARBA" id="ARBA00022741"/>
    </source>
</evidence>
<dbReference type="Proteomes" id="UP000712673">
    <property type="component" value="Unassembled WGS sequence"/>
</dbReference>
<organism evidence="4 5">
    <name type="scientific">Tectimicrobiota bacterium</name>
    <dbReference type="NCBI Taxonomy" id="2528274"/>
    <lineage>
        <taxon>Bacteria</taxon>
        <taxon>Pseudomonadati</taxon>
        <taxon>Nitrospinota/Tectimicrobiota group</taxon>
        <taxon>Candidatus Tectimicrobiota</taxon>
    </lineage>
</organism>
<keyword evidence="1" id="KW-0547">Nucleotide-binding</keyword>
<proteinExistence type="inferred from homology"/>
<dbReference type="InterPro" id="IPR044672">
    <property type="entry name" value="MOCS2A"/>
</dbReference>
<comment type="similarity">
    <text evidence="2">Belongs to the MoaD family.</text>
</comment>
<dbReference type="InterPro" id="IPR003749">
    <property type="entry name" value="ThiS/MoaD-like"/>
</dbReference>
<evidence type="ECO:0000313" key="5">
    <source>
        <dbReference type="Proteomes" id="UP000712673"/>
    </source>
</evidence>
<name>A0A937VZ35_UNCTE</name>
<evidence type="ECO:0000256" key="3">
    <source>
        <dbReference type="ARBA" id="ARBA00024247"/>
    </source>
</evidence>
<dbReference type="Gene3D" id="3.10.20.30">
    <property type="match status" value="1"/>
</dbReference>
<dbReference type="GO" id="GO:0006777">
    <property type="term" value="P:Mo-molybdopterin cofactor biosynthetic process"/>
    <property type="evidence" value="ECO:0007669"/>
    <property type="project" value="InterPro"/>
</dbReference>
<dbReference type="AlphaFoldDB" id="A0A937VZ35"/>
<accession>A0A937VZ35</accession>
<dbReference type="Pfam" id="PF02597">
    <property type="entry name" value="ThiS"/>
    <property type="match status" value="1"/>
</dbReference>
<dbReference type="PANTHER" id="PTHR33359:SF1">
    <property type="entry name" value="MOLYBDOPTERIN SYNTHASE SULFUR CARRIER SUBUNIT"/>
    <property type="match status" value="1"/>
</dbReference>
<dbReference type="InterPro" id="IPR012675">
    <property type="entry name" value="Beta-grasp_dom_sf"/>
</dbReference>
<evidence type="ECO:0000256" key="2">
    <source>
        <dbReference type="ARBA" id="ARBA00024200"/>
    </source>
</evidence>
<gene>
    <name evidence="4" type="ORF">FJZ47_08320</name>
</gene>
<dbReference type="InterPro" id="IPR016155">
    <property type="entry name" value="Mopterin_synth/thiamin_S_b"/>
</dbReference>
<protein>
    <recommendedName>
        <fullName evidence="3">Molybdopterin synthase sulfur carrier subunit</fullName>
    </recommendedName>
</protein>
<comment type="caution">
    <text evidence="4">The sequence shown here is derived from an EMBL/GenBank/DDBJ whole genome shotgun (WGS) entry which is preliminary data.</text>
</comment>
<dbReference type="GO" id="GO:0000166">
    <property type="term" value="F:nucleotide binding"/>
    <property type="evidence" value="ECO:0007669"/>
    <property type="project" value="UniProtKB-KW"/>
</dbReference>
<dbReference type="SUPFAM" id="SSF54285">
    <property type="entry name" value="MoaD/ThiS"/>
    <property type="match status" value="1"/>
</dbReference>
<sequence length="82" mass="8792">MQITVKLFALMREKAGTDTIPLEVPAQSAVHQATALLVQQYPVLAPYIANTRFSLHMDFVESDTILAAGDELVLIPPVSGGA</sequence>
<dbReference type="CDD" id="cd00754">
    <property type="entry name" value="Ubl_MoaD"/>
    <property type="match status" value="1"/>
</dbReference>
<dbReference type="EMBL" id="VGLS01000200">
    <property type="protein sequence ID" value="MBM3223788.1"/>
    <property type="molecule type" value="Genomic_DNA"/>
</dbReference>